<dbReference type="AlphaFoldDB" id="A0A9P9AMW6"/>
<comment type="caution">
    <text evidence="3">The sequence shown here is derived from an EMBL/GenBank/DDBJ whole genome shotgun (WGS) entry which is preliminary data.</text>
</comment>
<feature type="region of interest" description="Disordered" evidence="1">
    <location>
        <begin position="683"/>
        <end position="704"/>
    </location>
</feature>
<feature type="compositionally biased region" description="Low complexity" evidence="1">
    <location>
        <begin position="630"/>
        <end position="639"/>
    </location>
</feature>
<dbReference type="InterPro" id="IPR010730">
    <property type="entry name" value="HET"/>
</dbReference>
<dbReference type="EMBL" id="JAGPYM010000027">
    <property type="protein sequence ID" value="KAH6879991.1"/>
    <property type="molecule type" value="Genomic_DNA"/>
</dbReference>
<evidence type="ECO:0000313" key="4">
    <source>
        <dbReference type="Proteomes" id="UP000777438"/>
    </source>
</evidence>
<feature type="region of interest" description="Disordered" evidence="1">
    <location>
        <begin position="612"/>
        <end position="652"/>
    </location>
</feature>
<name>A0A9P9AMW6_9HYPO</name>
<dbReference type="OrthoDB" id="10029326at2759"/>
<keyword evidence="4" id="KW-1185">Reference proteome</keyword>
<feature type="domain" description="Heterokaryon incompatibility" evidence="2">
    <location>
        <begin position="181"/>
        <end position="336"/>
    </location>
</feature>
<organism evidence="3 4">
    <name type="scientific">Thelonectria olida</name>
    <dbReference type="NCBI Taxonomy" id="1576542"/>
    <lineage>
        <taxon>Eukaryota</taxon>
        <taxon>Fungi</taxon>
        <taxon>Dikarya</taxon>
        <taxon>Ascomycota</taxon>
        <taxon>Pezizomycotina</taxon>
        <taxon>Sordariomycetes</taxon>
        <taxon>Hypocreomycetidae</taxon>
        <taxon>Hypocreales</taxon>
        <taxon>Nectriaceae</taxon>
        <taxon>Thelonectria</taxon>
    </lineage>
</organism>
<dbReference type="PANTHER" id="PTHR33112:SF10">
    <property type="entry name" value="TOL"/>
    <property type="match status" value="1"/>
</dbReference>
<gene>
    <name evidence="3" type="ORF">B0T10DRAFT_464109</name>
</gene>
<evidence type="ECO:0000256" key="1">
    <source>
        <dbReference type="SAM" id="MobiDB-lite"/>
    </source>
</evidence>
<reference evidence="3 4" key="1">
    <citation type="journal article" date="2021" name="Nat. Commun.">
        <title>Genetic determinants of endophytism in the Arabidopsis root mycobiome.</title>
        <authorList>
            <person name="Mesny F."/>
            <person name="Miyauchi S."/>
            <person name="Thiergart T."/>
            <person name="Pickel B."/>
            <person name="Atanasova L."/>
            <person name="Karlsson M."/>
            <person name="Huettel B."/>
            <person name="Barry K.W."/>
            <person name="Haridas S."/>
            <person name="Chen C."/>
            <person name="Bauer D."/>
            <person name="Andreopoulos W."/>
            <person name="Pangilinan J."/>
            <person name="LaButti K."/>
            <person name="Riley R."/>
            <person name="Lipzen A."/>
            <person name="Clum A."/>
            <person name="Drula E."/>
            <person name="Henrissat B."/>
            <person name="Kohler A."/>
            <person name="Grigoriev I.V."/>
            <person name="Martin F.M."/>
            <person name="Hacquard S."/>
        </authorList>
    </citation>
    <scope>NUCLEOTIDE SEQUENCE [LARGE SCALE GENOMIC DNA]</scope>
    <source>
        <strain evidence="3 4">MPI-CAGE-CH-0241</strain>
    </source>
</reference>
<sequence>MYAEDSELRLNFSPMSKGQSEDCSIGMSAIRSIEGSTEVAWTMGRRARNRVCPHCTEENPPENEYNIQDRGPREDAEVVEYAKALLGGRGQTLEHDGFKFDLQIDDEVASDNTGSPQSWNQISQWIQNCQANHSRCPKQWAGGDHGTRWYPTRLLDLESLDTLRGPTRLIETTREHPQGCYMTLSHCWGTQPIIRLTSENFDAFCQRIAFEDLPKTFQDAVVITRKLGIRYLWIDSLCIIQAGPESKDDWLRESSVMDQVYRNSFLNVGATGAVDGRDGCFRDRDYMEVFRPAILKPECMTHCAEFRPKYRLVEQSFLDDWILNEPLLQRGWVYQERFLAPRMLHFGSRQMFWECRETKACESFPDYLLPPIELASVSYLTDDQPEKAVEEMMTGVMGQYRWYQIVKEYSSKVLTRPEDKLVAISGVARQYQVLKLQPDDKYWAGIWKSDLPKGLCWNVEGGAGSRPENWRAPTWAWPSVDGTINPPVKWYYEGHEKDRLLAIMGDGPEIQYVTESNPFGAMTAASWKVQTRLIPLEVVKKEDKDEWSLSYIGTKFLRSAWYPDEPTTESVVSVLCLCLASGKDGMIGLTVVRVDGMRDRYVRTGLFQLWGPGNNDDEDHDGAGGGGGNDTTTGNAGDGQTERHGSSRTSLLGGTTGFMRMIRTWGAHASRFFCYPATRREEDTATSGATEDGEELQERQEREQEWFAPDAPFKDLWSLDLREERAFWLV</sequence>
<accession>A0A9P9AMW6</accession>
<evidence type="ECO:0000313" key="3">
    <source>
        <dbReference type="EMBL" id="KAH6879991.1"/>
    </source>
</evidence>
<dbReference type="Pfam" id="PF06985">
    <property type="entry name" value="HET"/>
    <property type="match status" value="1"/>
</dbReference>
<dbReference type="Proteomes" id="UP000777438">
    <property type="component" value="Unassembled WGS sequence"/>
</dbReference>
<feature type="compositionally biased region" description="Polar residues" evidence="1">
    <location>
        <begin position="13"/>
        <end position="22"/>
    </location>
</feature>
<proteinExistence type="predicted"/>
<dbReference type="PANTHER" id="PTHR33112">
    <property type="entry name" value="DOMAIN PROTEIN, PUTATIVE-RELATED"/>
    <property type="match status" value="1"/>
</dbReference>
<protein>
    <submittedName>
        <fullName evidence="3">Heterokaryon incompatibility protein-domain-containing protein</fullName>
    </submittedName>
</protein>
<feature type="region of interest" description="Disordered" evidence="1">
    <location>
        <begin position="1"/>
        <end position="23"/>
    </location>
</feature>
<evidence type="ECO:0000259" key="2">
    <source>
        <dbReference type="Pfam" id="PF06985"/>
    </source>
</evidence>